<dbReference type="EMBL" id="JACHMJ010000001">
    <property type="protein sequence ID" value="MBB5843824.1"/>
    <property type="molecule type" value="Genomic_DNA"/>
</dbReference>
<dbReference type="InterPro" id="IPR026585">
    <property type="entry name" value="GlgE"/>
</dbReference>
<proteinExistence type="inferred from homology"/>
<sequence>MAATTDVATPTQYVSKIGRIPIRFLNPQQPEGRWPAKGFAGEVIPFSATIFREGHDQIGGALLLTDPAGSTTRYPLHPGAPGTDSWHTDAQVTSAGAWSYVIEAFTDDWATWLHNAEIKMRAGIDVEVMAAMGLELLARLASSTRKASVRSVVATATASLSDTSLSPADRIAAVENTALAEAIAASPLVSLVTQSERIPLRVERPRAGLGSWYEFFPRSEGAKQRKDGSWVSGTFRTAAKRLPAVADMGFDVVYLPPIHPIGRSFRKGPNNTLVAGPHDPGSPWAIGSADGGHDAVHPELGTVKDFGYFLAQAKKSGIEVAIDLALQCSPDHPWVTEHPEWFTTLPDGSIAYAENPPKKYQDIYPINFDNDYEGLRQEILRIVKYWIGVGVTIFRVDNPHTKPLDFWEWLLHEVAVDRPDVVFFAEAFTRPAMMQSLAAVGFQQSYTYFTWRNTKVELEEYLHEVSKVTSATFRPNFFVNTPDILTEYLQFGGRPAYKVRAAIAATASPSWGVYSGYELFENVARPGAEENIDNEKFEFKPRDYAAAEATGDSLAPYLRRLNEIRAQHPALRQLRNLDVHWSDDDSMLVYSKYLPARFTGTDTADGIIVIANVDPHSVRETTVHLDTTRFGIPLGEEFTVTDLVTQSTYTWGGDNYVRLDAFTEPVHILSVEYSKGS</sequence>
<dbReference type="Gene3D" id="1.20.58.80">
    <property type="entry name" value="Phosphotransferase system, lactose/cellobiose-type IIA subunit"/>
    <property type="match status" value="1"/>
</dbReference>
<protein>
    <recommendedName>
        <fullName evidence="6">Alpha-1,4-glucan:maltose-1-phosphate maltosyltransferase</fullName>
        <shortName evidence="6">GMPMT</shortName>
        <ecNumber evidence="6">2.4.99.16</ecNumber>
    </recommendedName>
    <alternativeName>
        <fullName evidence="6">(1-&gt;4)-alpha-D-glucan:maltose-1-phosphate alpha-D-maltosyltransferase</fullName>
    </alternativeName>
</protein>
<comment type="caution">
    <text evidence="8">The sequence shown here is derived from an EMBL/GenBank/DDBJ whole genome shotgun (WGS) entry which is preliminary data.</text>
</comment>
<dbReference type="AlphaFoldDB" id="A0A841ANC0"/>
<dbReference type="InterPro" id="IPR013780">
    <property type="entry name" value="Glyco_hydro_b"/>
</dbReference>
<comment type="function">
    <text evidence="6">Maltosyltransferase that uses maltose 1-phosphate (M1P) as the sugar donor to elongate linear or branched alpha-(1-&gt;4)-glucans. Is involved in a branched alpha-glucan biosynthetic pathway from trehalose, together with TreS, Mak and GlgB.</text>
</comment>
<dbReference type="Proteomes" id="UP000536685">
    <property type="component" value="Unassembled WGS sequence"/>
</dbReference>
<dbReference type="GO" id="GO:0030979">
    <property type="term" value="P:alpha-glucan biosynthetic process"/>
    <property type="evidence" value="ECO:0007669"/>
    <property type="project" value="UniProtKB-UniRule"/>
</dbReference>
<comment type="catalytic activity">
    <reaction evidence="5 6">
        <text>alpha-maltose 1-phosphate + [(1-&gt;4)-alpha-D-glucosyl](n) = [(1-&gt;4)-alpha-D-glucosyl](n+2) + phosphate</text>
        <dbReference type="Rhea" id="RHEA:42692"/>
        <dbReference type="Rhea" id="RHEA-COMP:9584"/>
        <dbReference type="Rhea" id="RHEA-COMP:10183"/>
        <dbReference type="ChEBI" id="CHEBI:15444"/>
        <dbReference type="ChEBI" id="CHEBI:43474"/>
        <dbReference type="ChEBI" id="CHEBI:63576"/>
        <dbReference type="EC" id="2.4.99.16"/>
    </reaction>
</comment>
<dbReference type="CDD" id="cd11344">
    <property type="entry name" value="AmyAc_GlgE_like"/>
    <property type="match status" value="1"/>
</dbReference>
<dbReference type="PANTHER" id="PTHR47786">
    <property type="entry name" value="ALPHA-1,4-GLUCAN:MALTOSE-1-PHOSPHATE MALTOSYLTRANSFERASE"/>
    <property type="match status" value="1"/>
</dbReference>
<dbReference type="InterPro" id="IPR006047">
    <property type="entry name" value="GH13_cat_dom"/>
</dbReference>
<feature type="site" description="Transition state stabilizer" evidence="6">
    <location>
        <position position="483"/>
    </location>
</feature>
<dbReference type="GO" id="GO:0004553">
    <property type="term" value="F:hydrolase activity, hydrolyzing O-glycosyl compounds"/>
    <property type="evidence" value="ECO:0007669"/>
    <property type="project" value="InterPro"/>
</dbReference>
<evidence type="ECO:0000313" key="9">
    <source>
        <dbReference type="Proteomes" id="UP000536685"/>
    </source>
</evidence>
<dbReference type="Gene3D" id="2.60.40.10">
    <property type="entry name" value="Immunoglobulins"/>
    <property type="match status" value="1"/>
</dbReference>
<dbReference type="GO" id="GO:0016758">
    <property type="term" value="F:hexosyltransferase activity"/>
    <property type="evidence" value="ECO:0007669"/>
    <property type="project" value="UniProtKB-UniRule"/>
</dbReference>
<dbReference type="Gene3D" id="2.60.40.1180">
    <property type="entry name" value="Golgi alpha-mannosidase II"/>
    <property type="match status" value="1"/>
</dbReference>
<dbReference type="Pfam" id="PF21702">
    <property type="entry name" value="GLGE_C"/>
    <property type="match status" value="1"/>
</dbReference>
<dbReference type="Gene3D" id="3.20.20.80">
    <property type="entry name" value="Glycosidases"/>
    <property type="match status" value="1"/>
</dbReference>
<reference evidence="8 9" key="1">
    <citation type="submission" date="2020-08" db="EMBL/GenBank/DDBJ databases">
        <title>Sequencing the genomes of 1000 actinobacteria strains.</title>
        <authorList>
            <person name="Klenk H.-P."/>
        </authorList>
    </citation>
    <scope>NUCLEOTIDE SEQUENCE [LARGE SCALE GENOMIC DNA]</scope>
    <source>
        <strain evidence="8 9">DSM 105784</strain>
    </source>
</reference>
<comment type="subunit">
    <text evidence="1 6">Homodimer.</text>
</comment>
<dbReference type="SMART" id="SM00642">
    <property type="entry name" value="Aamy"/>
    <property type="match status" value="1"/>
</dbReference>
<dbReference type="HAMAP" id="MF_02124">
    <property type="entry name" value="GlgE"/>
    <property type="match status" value="1"/>
</dbReference>
<feature type="active site" description="Proton donor" evidence="6">
    <location>
        <position position="426"/>
    </location>
</feature>
<feature type="binding site" evidence="6">
    <location>
        <begin position="536"/>
        <end position="537"/>
    </location>
    <ligand>
        <name>alpha-maltose 1-phosphate</name>
        <dbReference type="ChEBI" id="CHEBI:63576"/>
    </ligand>
</feature>
<gene>
    <name evidence="6" type="primary">glgE</name>
    <name evidence="8" type="ORF">HD599_002147</name>
</gene>
<dbReference type="RefSeq" id="WP_425489160.1">
    <property type="nucleotide sequence ID" value="NZ_JACHMJ010000001.1"/>
</dbReference>
<dbReference type="SUPFAM" id="SSF51445">
    <property type="entry name" value="(Trans)glycosidases"/>
    <property type="match status" value="1"/>
</dbReference>
<organism evidence="8 9">
    <name type="scientific">Conyzicola lurida</name>
    <dbReference type="NCBI Taxonomy" id="1172621"/>
    <lineage>
        <taxon>Bacteria</taxon>
        <taxon>Bacillati</taxon>
        <taxon>Actinomycetota</taxon>
        <taxon>Actinomycetes</taxon>
        <taxon>Micrococcales</taxon>
        <taxon>Microbacteriaceae</taxon>
        <taxon>Conyzicola</taxon>
    </lineage>
</organism>
<dbReference type="Pfam" id="PF11896">
    <property type="entry name" value="GlgE_dom_N_S"/>
    <property type="match status" value="1"/>
</dbReference>
<keyword evidence="4 6" id="KW-0119">Carbohydrate metabolism</keyword>
<evidence type="ECO:0000256" key="5">
    <source>
        <dbReference type="ARBA" id="ARBA00048735"/>
    </source>
</evidence>
<feature type="binding site" evidence="6">
    <location>
        <position position="398"/>
    </location>
    <ligand>
        <name>alpha-maltose 1-phosphate</name>
        <dbReference type="ChEBI" id="CHEBI:63576"/>
    </ligand>
</feature>
<keyword evidence="2 6" id="KW-0328">Glycosyltransferase</keyword>
<evidence type="ECO:0000259" key="7">
    <source>
        <dbReference type="SMART" id="SM00642"/>
    </source>
</evidence>
<feature type="domain" description="Glycosyl hydrolase family 13 catalytic" evidence="7">
    <location>
        <begin position="210"/>
        <end position="546"/>
    </location>
</feature>
<evidence type="ECO:0000256" key="3">
    <source>
        <dbReference type="ARBA" id="ARBA00022679"/>
    </source>
</evidence>
<evidence type="ECO:0000313" key="8">
    <source>
        <dbReference type="EMBL" id="MBB5843824.1"/>
    </source>
</evidence>
<feature type="binding site" evidence="6">
    <location>
        <position position="267"/>
    </location>
    <ligand>
        <name>alpha-maltose 1-phosphate</name>
        <dbReference type="ChEBI" id="CHEBI:63576"/>
    </ligand>
</feature>
<accession>A0A841ANC0</accession>
<feature type="active site" description="Nucleophile" evidence="6">
    <location>
        <position position="397"/>
    </location>
</feature>
<dbReference type="InterPro" id="IPR021828">
    <property type="entry name" value="GlgE_dom_N/S"/>
</dbReference>
<comment type="similarity">
    <text evidence="6">Belongs to the glycosyl hydrolase 13 family. GlgE subfamily.</text>
</comment>
<evidence type="ECO:0000256" key="1">
    <source>
        <dbReference type="ARBA" id="ARBA00011738"/>
    </source>
</evidence>
<feature type="binding site" evidence="6">
    <location>
        <position position="362"/>
    </location>
    <ligand>
        <name>alpha-maltose 1-phosphate</name>
        <dbReference type="ChEBI" id="CHEBI:63576"/>
    </ligand>
</feature>
<dbReference type="PANTHER" id="PTHR47786:SF2">
    <property type="entry name" value="GLYCOSYL HYDROLASE FAMILY 13 CATALYTIC DOMAIN-CONTAINING PROTEIN"/>
    <property type="match status" value="1"/>
</dbReference>
<keyword evidence="3 6" id="KW-0808">Transferase</keyword>
<dbReference type="InterPro" id="IPR013783">
    <property type="entry name" value="Ig-like_fold"/>
</dbReference>
<feature type="binding site" evidence="6">
    <location>
        <position position="327"/>
    </location>
    <ligand>
        <name>alpha-maltose 1-phosphate</name>
        <dbReference type="ChEBI" id="CHEBI:63576"/>
    </ligand>
</feature>
<dbReference type="EC" id="2.4.99.16" evidence="6"/>
<keyword evidence="9" id="KW-1185">Reference proteome</keyword>
<evidence type="ECO:0000256" key="4">
    <source>
        <dbReference type="ARBA" id="ARBA00023277"/>
    </source>
</evidence>
<dbReference type="InterPro" id="IPR017853">
    <property type="entry name" value="GH"/>
</dbReference>
<dbReference type="InterPro" id="IPR049171">
    <property type="entry name" value="GLGE_C"/>
</dbReference>
<evidence type="ECO:0000256" key="2">
    <source>
        <dbReference type="ARBA" id="ARBA00022676"/>
    </source>
</evidence>
<name>A0A841ANC0_9MICO</name>
<evidence type="ECO:0000256" key="6">
    <source>
        <dbReference type="HAMAP-Rule" id="MF_02124"/>
    </source>
</evidence>